<evidence type="ECO:0000313" key="2">
    <source>
        <dbReference type="EMBL" id="RMI40841.1"/>
    </source>
</evidence>
<evidence type="ECO:0000256" key="1">
    <source>
        <dbReference type="SAM" id="MobiDB-lite"/>
    </source>
</evidence>
<organism evidence="2 3">
    <name type="scientific">Actinomadura harenae</name>
    <dbReference type="NCBI Taxonomy" id="2483351"/>
    <lineage>
        <taxon>Bacteria</taxon>
        <taxon>Bacillati</taxon>
        <taxon>Actinomycetota</taxon>
        <taxon>Actinomycetes</taxon>
        <taxon>Streptosporangiales</taxon>
        <taxon>Thermomonosporaceae</taxon>
        <taxon>Actinomadura</taxon>
    </lineage>
</organism>
<dbReference type="OrthoDB" id="5195644at2"/>
<gene>
    <name evidence="2" type="ORF">EBO15_25135</name>
</gene>
<comment type="caution">
    <text evidence="2">The sequence shown here is derived from an EMBL/GenBank/DDBJ whole genome shotgun (WGS) entry which is preliminary data.</text>
</comment>
<dbReference type="AlphaFoldDB" id="A0A3M2LTM7"/>
<dbReference type="Proteomes" id="UP000282674">
    <property type="component" value="Unassembled WGS sequence"/>
</dbReference>
<protein>
    <recommendedName>
        <fullName evidence="4">EcsC family protein</fullName>
    </recommendedName>
</protein>
<dbReference type="EMBL" id="RFFG01000049">
    <property type="protein sequence ID" value="RMI40841.1"/>
    <property type="molecule type" value="Genomic_DNA"/>
</dbReference>
<sequence>MGELVGRLAADEELDRETRGRLLARLTRLLAASARTAGTRGIARGRWLADLFTAIVPHVPIRDRATLTAHHHGLTGEDLADNMVKVAARATTAVGAAGGALAAVEFAAPPLLLSAPAQLAAETLVVAAIEVKMIGELHEVYDVRVQGSGTLRAAAFTTAWARQRGLNPLEGGSLTGALGAASKAALRKRLLRTLGRSLTTMGPFLTGAAAGAALNRTATRKLAASVRDDLRKLGGPAPGLPGEHPRLPS</sequence>
<evidence type="ECO:0000313" key="3">
    <source>
        <dbReference type="Proteomes" id="UP000282674"/>
    </source>
</evidence>
<keyword evidence="3" id="KW-1185">Reference proteome</keyword>
<name>A0A3M2LTM7_9ACTN</name>
<accession>A0A3M2LTM7</accession>
<reference evidence="2 3" key="1">
    <citation type="submission" date="2018-10" db="EMBL/GenBank/DDBJ databases">
        <title>Isolation from soil.</title>
        <authorList>
            <person name="Hu J."/>
        </authorList>
    </citation>
    <scope>NUCLEOTIDE SEQUENCE [LARGE SCALE GENOMIC DNA]</scope>
    <source>
        <strain evidence="2 3">NEAU-Ht49</strain>
    </source>
</reference>
<evidence type="ECO:0008006" key="4">
    <source>
        <dbReference type="Google" id="ProtNLM"/>
    </source>
</evidence>
<feature type="region of interest" description="Disordered" evidence="1">
    <location>
        <begin position="230"/>
        <end position="249"/>
    </location>
</feature>
<proteinExistence type="predicted"/>